<evidence type="ECO:0000259" key="2">
    <source>
        <dbReference type="PROSITE" id="PS51903"/>
    </source>
</evidence>
<evidence type="ECO:0000256" key="1">
    <source>
        <dbReference type="PROSITE-ProRule" id="PRU01251"/>
    </source>
</evidence>
<accession>A0A6I4MQ76</accession>
<dbReference type="InterPro" id="IPR036628">
    <property type="entry name" value="Clp_N_dom_sf"/>
</dbReference>
<dbReference type="InterPro" id="IPR004176">
    <property type="entry name" value="Clp_R_N"/>
</dbReference>
<keyword evidence="3" id="KW-0378">Hydrolase</keyword>
<name>A0A6I4MQ76_9ACTN</name>
<dbReference type="AlphaFoldDB" id="A0A6I4MQ76"/>
<dbReference type="Proteomes" id="UP000462055">
    <property type="component" value="Unassembled WGS sequence"/>
</dbReference>
<keyword evidence="3" id="KW-0645">Protease</keyword>
<dbReference type="SUPFAM" id="SSF81923">
    <property type="entry name" value="Double Clp-N motif"/>
    <property type="match status" value="1"/>
</dbReference>
<dbReference type="Pfam" id="PF02861">
    <property type="entry name" value="Clp_N"/>
    <property type="match status" value="1"/>
</dbReference>
<proteinExistence type="predicted"/>
<dbReference type="GO" id="GO:0008233">
    <property type="term" value="F:peptidase activity"/>
    <property type="evidence" value="ECO:0007669"/>
    <property type="project" value="UniProtKB-KW"/>
</dbReference>
<evidence type="ECO:0000313" key="3">
    <source>
        <dbReference type="EMBL" id="MWA04979.1"/>
    </source>
</evidence>
<sequence length="230" mass="24790">MSDPVRLDELIDRVIGMRPESDALAHLADAMAVSERLDDVSDQLVGHFVNAARSAGATWAEIGRTIGVTRQAAQKRFVTKPADVAALTKAGPQWTPRARAILDACQDEARAAGHDYVGTEHIVLALLSQPQGLAAKAITEKTTPERLREAMSEVFGPRSDDLSGEFPYTPRGTRAIELTAREAQRLGHGHVGTEHILLGVLAEGHGAGAQVLHRLGVDQRGVEEWLATQF</sequence>
<dbReference type="GO" id="GO:0005524">
    <property type="term" value="F:ATP binding"/>
    <property type="evidence" value="ECO:0007669"/>
    <property type="project" value="UniProtKB-KW"/>
</dbReference>
<protein>
    <submittedName>
        <fullName evidence="3">ATP-dependent Clp protease ATP-binding subunit</fullName>
    </submittedName>
</protein>
<dbReference type="GO" id="GO:0006508">
    <property type="term" value="P:proteolysis"/>
    <property type="evidence" value="ECO:0007669"/>
    <property type="project" value="UniProtKB-KW"/>
</dbReference>
<reference evidence="3" key="1">
    <citation type="submission" date="2019-12" db="EMBL/GenBank/DDBJ databases">
        <title>Actinomadura physcomitrii sp. nov., a novel actinomycete isolated from moss [Physcomitrium sphaericum (Ludw) Fuernr].</title>
        <authorList>
            <person name="Zhuang X."/>
        </authorList>
    </citation>
    <scope>NUCLEOTIDE SEQUENCE [LARGE SCALE GENOMIC DNA]</scope>
    <source>
        <strain evidence="3">LD22</strain>
    </source>
</reference>
<gene>
    <name evidence="3" type="ORF">F8568_032360</name>
</gene>
<dbReference type="EMBL" id="WBMS02000032">
    <property type="protein sequence ID" value="MWA04979.1"/>
    <property type="molecule type" value="Genomic_DNA"/>
</dbReference>
<keyword evidence="3" id="KW-0547">Nucleotide-binding</keyword>
<dbReference type="PROSITE" id="PS51903">
    <property type="entry name" value="CLP_R"/>
    <property type="match status" value="1"/>
</dbReference>
<dbReference type="RefSeq" id="WP_151597481.1">
    <property type="nucleotide sequence ID" value="NZ_WBMS02000032.1"/>
</dbReference>
<dbReference type="InterPro" id="IPR044217">
    <property type="entry name" value="CLPT1/2"/>
</dbReference>
<evidence type="ECO:0000313" key="4">
    <source>
        <dbReference type="Proteomes" id="UP000462055"/>
    </source>
</evidence>
<organism evidence="3 4">
    <name type="scientific">Actinomadura physcomitrii</name>
    <dbReference type="NCBI Taxonomy" id="2650748"/>
    <lineage>
        <taxon>Bacteria</taxon>
        <taxon>Bacillati</taxon>
        <taxon>Actinomycetota</taxon>
        <taxon>Actinomycetes</taxon>
        <taxon>Streptosporangiales</taxon>
        <taxon>Thermomonosporaceae</taxon>
        <taxon>Actinomadura</taxon>
    </lineage>
</organism>
<keyword evidence="3" id="KW-0067">ATP-binding</keyword>
<dbReference type="PANTHER" id="PTHR47016:SF5">
    <property type="entry name" value="CLP DOMAIN SUPERFAMILY PROTEIN"/>
    <property type="match status" value="1"/>
</dbReference>
<keyword evidence="4" id="KW-1185">Reference proteome</keyword>
<dbReference type="PANTHER" id="PTHR47016">
    <property type="entry name" value="ATP-DEPENDENT CLP PROTEASE ATP-BINDING SUBUNIT CLPT1, CHLOROPLASTIC"/>
    <property type="match status" value="1"/>
</dbReference>
<comment type="caution">
    <text evidence="3">The sequence shown here is derived from an EMBL/GenBank/DDBJ whole genome shotgun (WGS) entry which is preliminary data.</text>
</comment>
<dbReference type="Gene3D" id="1.10.1780.10">
    <property type="entry name" value="Clp, N-terminal domain"/>
    <property type="match status" value="1"/>
</dbReference>
<keyword evidence="1" id="KW-0677">Repeat</keyword>
<feature type="domain" description="Clp R" evidence="2">
    <location>
        <begin position="91"/>
        <end position="230"/>
    </location>
</feature>